<dbReference type="EC" id="2.2.1.6" evidence="2"/>
<dbReference type="InterPro" id="IPR027271">
    <property type="entry name" value="Acetolactate_synth/TF_NikR_C"/>
</dbReference>
<proteinExistence type="predicted"/>
<evidence type="ECO:0000256" key="2">
    <source>
        <dbReference type="ARBA" id="ARBA00013145"/>
    </source>
</evidence>
<dbReference type="EMBL" id="CP132508">
    <property type="protein sequence ID" value="WPD18513.1"/>
    <property type="molecule type" value="Genomic_DNA"/>
</dbReference>
<dbReference type="PANTHER" id="PTHR30239">
    <property type="entry name" value="ACETOLACTATE SYNTHASE SMALL SUBUNIT"/>
    <property type="match status" value="1"/>
</dbReference>
<gene>
    <name evidence="7" type="primary">ilvN</name>
    <name evidence="7" type="ORF">Q5761_09085</name>
</gene>
<keyword evidence="7" id="KW-0808">Transferase</keyword>
<evidence type="ECO:0000256" key="3">
    <source>
        <dbReference type="ARBA" id="ARBA00031510"/>
    </source>
</evidence>
<keyword evidence="8" id="KW-1185">Reference proteome</keyword>
<evidence type="ECO:0000256" key="5">
    <source>
        <dbReference type="SAM" id="MobiDB-lite"/>
    </source>
</evidence>
<dbReference type="Pfam" id="PF13710">
    <property type="entry name" value="ACT_5"/>
    <property type="match status" value="1"/>
</dbReference>
<dbReference type="Gene3D" id="3.30.70.260">
    <property type="match status" value="1"/>
</dbReference>
<dbReference type="NCBIfam" id="TIGR00119">
    <property type="entry name" value="acolac_sm"/>
    <property type="match status" value="1"/>
</dbReference>
<feature type="region of interest" description="Disordered" evidence="5">
    <location>
        <begin position="171"/>
        <end position="202"/>
    </location>
</feature>
<dbReference type="Gene3D" id="3.30.70.1150">
    <property type="entry name" value="ACT-like. Chain A, domain 2"/>
    <property type="match status" value="1"/>
</dbReference>
<name>A0ABZ0QQ36_9FIRM</name>
<dbReference type="RefSeq" id="WP_318750342.1">
    <property type="nucleotide sequence ID" value="NZ_CP132508.1"/>
</dbReference>
<evidence type="ECO:0000259" key="6">
    <source>
        <dbReference type="PROSITE" id="PS51671"/>
    </source>
</evidence>
<comment type="catalytic activity">
    <reaction evidence="4">
        <text>2 pyruvate + H(+) = (2S)-2-acetolactate + CO2</text>
        <dbReference type="Rhea" id="RHEA:25249"/>
        <dbReference type="ChEBI" id="CHEBI:15361"/>
        <dbReference type="ChEBI" id="CHEBI:15378"/>
        <dbReference type="ChEBI" id="CHEBI:16526"/>
        <dbReference type="ChEBI" id="CHEBI:58476"/>
        <dbReference type="EC" id="2.2.1.6"/>
    </reaction>
</comment>
<dbReference type="InterPro" id="IPR002912">
    <property type="entry name" value="ACT_dom"/>
</dbReference>
<evidence type="ECO:0000313" key="8">
    <source>
        <dbReference type="Proteomes" id="UP001304683"/>
    </source>
</evidence>
<accession>A0ABZ0QQ36</accession>
<evidence type="ECO:0000313" key="7">
    <source>
        <dbReference type="EMBL" id="WPD18513.1"/>
    </source>
</evidence>
<dbReference type="GO" id="GO:0003984">
    <property type="term" value="F:acetolactate synthase activity"/>
    <property type="evidence" value="ECO:0007669"/>
    <property type="project" value="UniProtKB-EC"/>
</dbReference>
<reference evidence="7 8" key="1">
    <citation type="submission" date="2023-08" db="EMBL/GenBank/DDBJ databases">
        <title>Genome sequence of Thermaerobacter compostii strain Ins1, a spore-forming filamentous bacterium isolated from a deep geothermal reservoir.</title>
        <authorList>
            <person name="Bregnard D."/>
            <person name="Gonzalez D."/>
            <person name="Junier P."/>
        </authorList>
    </citation>
    <scope>NUCLEOTIDE SEQUENCE [LARGE SCALE GENOMIC DNA]</scope>
    <source>
        <strain evidence="7 8">Ins1</strain>
    </source>
</reference>
<dbReference type="Proteomes" id="UP001304683">
    <property type="component" value="Chromosome"/>
</dbReference>
<dbReference type="PROSITE" id="PS51671">
    <property type="entry name" value="ACT"/>
    <property type="match status" value="1"/>
</dbReference>
<dbReference type="NCBIfam" id="NF008864">
    <property type="entry name" value="PRK11895.1"/>
    <property type="match status" value="1"/>
</dbReference>
<feature type="domain" description="ACT" evidence="6">
    <location>
        <begin position="3"/>
        <end position="77"/>
    </location>
</feature>
<dbReference type="Pfam" id="PF10369">
    <property type="entry name" value="ALS_ss_C"/>
    <property type="match status" value="1"/>
</dbReference>
<dbReference type="PANTHER" id="PTHR30239:SF0">
    <property type="entry name" value="ACETOLACTATE SYNTHASE SMALL SUBUNIT 1, CHLOROPLASTIC"/>
    <property type="match status" value="1"/>
</dbReference>
<comment type="subunit">
    <text evidence="1">Dimer of large and small chains.</text>
</comment>
<dbReference type="InterPro" id="IPR019455">
    <property type="entry name" value="Acetolactate_synth_ssu_C"/>
</dbReference>
<protein>
    <recommendedName>
        <fullName evidence="2">acetolactate synthase</fullName>
        <ecNumber evidence="2">2.2.1.6</ecNumber>
    </recommendedName>
    <alternativeName>
        <fullName evidence="3">Acetohydroxy-acid synthase small subunit</fullName>
    </alternativeName>
</protein>
<dbReference type="SUPFAM" id="SSF55021">
    <property type="entry name" value="ACT-like"/>
    <property type="match status" value="2"/>
</dbReference>
<organism evidence="7 8">
    <name type="scientific">Thermaerobacter composti</name>
    <dbReference type="NCBI Taxonomy" id="554949"/>
    <lineage>
        <taxon>Bacteria</taxon>
        <taxon>Bacillati</taxon>
        <taxon>Bacillota</taxon>
        <taxon>Clostridia</taxon>
        <taxon>Eubacteriales</taxon>
        <taxon>Clostridiales Family XVII. Incertae Sedis</taxon>
        <taxon>Thermaerobacter</taxon>
    </lineage>
</organism>
<evidence type="ECO:0000256" key="1">
    <source>
        <dbReference type="ARBA" id="ARBA00011744"/>
    </source>
</evidence>
<dbReference type="InterPro" id="IPR004789">
    <property type="entry name" value="Acetalactate_synth_ssu"/>
</dbReference>
<evidence type="ECO:0000256" key="4">
    <source>
        <dbReference type="ARBA" id="ARBA00048670"/>
    </source>
</evidence>
<sequence>MIHVMVLAADRPGILRRILGVYESRRYQVRSLAAGPAGPAGFLRINLGLDEPAPRAQRLAAQLARLIDVVSVEVVEPSRAVGRELALVKVLLDHPGRRADVLQVAQVFRARVVDVAPRSLVLEVTGDPTKVEAFLNLAAEFGPVEVMRTGVAALGRGGRVLPGAAAATQLGAGPLRDPSAEENPLPIPASTLPPVLATGSHP</sequence>
<dbReference type="InterPro" id="IPR045865">
    <property type="entry name" value="ACT-like_dom_sf"/>
</dbReference>